<proteinExistence type="inferred from homology"/>
<gene>
    <name evidence="7" type="primary">maf</name>
    <name evidence="7" type="ORF">KHA97_07030</name>
</gene>
<keyword evidence="8" id="KW-1185">Reference proteome</keyword>
<dbReference type="AlphaFoldDB" id="A0A942TBQ7"/>
<dbReference type="FunFam" id="3.90.950.10:FF:000005">
    <property type="entry name" value="7-methyl-GTP pyrophosphatase"/>
    <property type="match status" value="1"/>
</dbReference>
<dbReference type="PANTHER" id="PTHR43213:SF5">
    <property type="entry name" value="BIFUNCTIONAL DTTP_UTP PYROPHOSPHATASE_METHYLTRANSFERASE PROTEIN-RELATED"/>
    <property type="match status" value="1"/>
</dbReference>
<feature type="site" description="Important for substrate specificity" evidence="6">
    <location>
        <position position="12"/>
    </location>
</feature>
<dbReference type="GO" id="GO:0005737">
    <property type="term" value="C:cytoplasm"/>
    <property type="evidence" value="ECO:0007669"/>
    <property type="project" value="UniProtKB-SubCell"/>
</dbReference>
<dbReference type="CDD" id="cd00555">
    <property type="entry name" value="Maf"/>
    <property type="match status" value="1"/>
</dbReference>
<dbReference type="InterPro" id="IPR003697">
    <property type="entry name" value="Maf-like"/>
</dbReference>
<dbReference type="InterPro" id="IPR029001">
    <property type="entry name" value="ITPase-like_fam"/>
</dbReference>
<reference evidence="7 8" key="1">
    <citation type="submission" date="2021-05" db="EMBL/GenBank/DDBJ databases">
        <title>Novel Bacillus species.</title>
        <authorList>
            <person name="Liu G."/>
        </authorList>
    </citation>
    <scope>NUCLEOTIDE SEQUENCE [LARGE SCALE GENOMIC DNA]</scope>
    <source>
        <strain evidence="8">FJAT-49780</strain>
    </source>
</reference>
<evidence type="ECO:0000256" key="1">
    <source>
        <dbReference type="ARBA" id="ARBA00001968"/>
    </source>
</evidence>
<dbReference type="PANTHER" id="PTHR43213">
    <property type="entry name" value="BIFUNCTIONAL DTTP/UTP PYROPHOSPHATASE/METHYLTRANSFERASE PROTEIN-RELATED"/>
    <property type="match status" value="1"/>
</dbReference>
<comment type="subcellular location">
    <subcellularLocation>
        <location evidence="2 6">Cytoplasm</location>
    </subcellularLocation>
</comment>
<sequence length="191" mass="21036">MDHLVLASGSPRRKEILKKLNIPFTTFSPNADETQPTGLAPSEIVMALALRKVNVASEHFPVSVIIGSDTIVVCNDLILGKPQNVDEAKQMLKKLSGNIHSVYTGVAIKHDSKVETFFEKTDVEFWELTETDIQHYIESGEPFDKAGAYGIQGQGALLVKSITGDYYSVVGLPISRLYRSLIEFGFNIPPN</sequence>
<dbReference type="RefSeq" id="WP_213123979.1">
    <property type="nucleotide sequence ID" value="NZ_JAGYPG010000001.1"/>
</dbReference>
<evidence type="ECO:0000313" key="8">
    <source>
        <dbReference type="Proteomes" id="UP000681414"/>
    </source>
</evidence>
<dbReference type="PIRSF" id="PIRSF006305">
    <property type="entry name" value="Maf"/>
    <property type="match status" value="1"/>
</dbReference>
<accession>A0A942TBQ7</accession>
<feature type="active site" description="Proton acceptor" evidence="6">
    <location>
        <position position="69"/>
    </location>
</feature>
<evidence type="ECO:0000256" key="6">
    <source>
        <dbReference type="HAMAP-Rule" id="MF_00528"/>
    </source>
</evidence>
<dbReference type="HAMAP" id="MF_00528">
    <property type="entry name" value="Maf"/>
    <property type="match status" value="1"/>
</dbReference>
<evidence type="ECO:0000256" key="2">
    <source>
        <dbReference type="ARBA" id="ARBA00004496"/>
    </source>
</evidence>
<evidence type="ECO:0000256" key="3">
    <source>
        <dbReference type="ARBA" id="ARBA00022490"/>
    </source>
</evidence>
<dbReference type="Gene3D" id="3.90.950.10">
    <property type="match status" value="1"/>
</dbReference>
<dbReference type="EC" id="3.6.1.9" evidence="6"/>
<evidence type="ECO:0000256" key="5">
    <source>
        <dbReference type="ARBA" id="ARBA00023080"/>
    </source>
</evidence>
<keyword evidence="5 6" id="KW-0546">Nucleotide metabolism</keyword>
<dbReference type="NCBIfam" id="TIGR00172">
    <property type="entry name" value="maf"/>
    <property type="match status" value="1"/>
</dbReference>
<dbReference type="GO" id="GO:0047429">
    <property type="term" value="F:nucleoside triphosphate diphosphatase activity"/>
    <property type="evidence" value="ECO:0007669"/>
    <property type="project" value="UniProtKB-EC"/>
</dbReference>
<comment type="catalytic activity">
    <reaction evidence="6">
        <text>dTTP + H2O = dTMP + diphosphate + H(+)</text>
        <dbReference type="Rhea" id="RHEA:28534"/>
        <dbReference type="ChEBI" id="CHEBI:15377"/>
        <dbReference type="ChEBI" id="CHEBI:15378"/>
        <dbReference type="ChEBI" id="CHEBI:33019"/>
        <dbReference type="ChEBI" id="CHEBI:37568"/>
        <dbReference type="ChEBI" id="CHEBI:63528"/>
        <dbReference type="EC" id="3.6.1.9"/>
    </reaction>
</comment>
<evidence type="ECO:0000313" key="7">
    <source>
        <dbReference type="EMBL" id="MBS4194828.1"/>
    </source>
</evidence>
<evidence type="ECO:0000256" key="4">
    <source>
        <dbReference type="ARBA" id="ARBA00022801"/>
    </source>
</evidence>
<comment type="caution">
    <text evidence="6">Lacks conserved residue(s) required for the propagation of feature annotation.</text>
</comment>
<name>A0A942TBQ7_9BACI</name>
<dbReference type="SUPFAM" id="SSF52972">
    <property type="entry name" value="ITPase-like"/>
    <property type="match status" value="1"/>
</dbReference>
<comment type="cofactor">
    <cofactor evidence="1 6">
        <name>a divalent metal cation</name>
        <dbReference type="ChEBI" id="CHEBI:60240"/>
    </cofactor>
</comment>
<organism evidence="7 8">
    <name type="scientific">Lederbergia citri</name>
    <dbReference type="NCBI Taxonomy" id="2833580"/>
    <lineage>
        <taxon>Bacteria</taxon>
        <taxon>Bacillati</taxon>
        <taxon>Bacillota</taxon>
        <taxon>Bacilli</taxon>
        <taxon>Bacillales</taxon>
        <taxon>Bacillaceae</taxon>
        <taxon>Lederbergia</taxon>
    </lineage>
</organism>
<keyword evidence="4 6" id="KW-0378">Hydrolase</keyword>
<dbReference type="Pfam" id="PF02545">
    <property type="entry name" value="Maf"/>
    <property type="match status" value="1"/>
</dbReference>
<comment type="catalytic activity">
    <reaction evidence="6">
        <text>UTP + H2O = UMP + diphosphate + H(+)</text>
        <dbReference type="Rhea" id="RHEA:29395"/>
        <dbReference type="ChEBI" id="CHEBI:15377"/>
        <dbReference type="ChEBI" id="CHEBI:15378"/>
        <dbReference type="ChEBI" id="CHEBI:33019"/>
        <dbReference type="ChEBI" id="CHEBI:46398"/>
        <dbReference type="ChEBI" id="CHEBI:57865"/>
        <dbReference type="EC" id="3.6.1.9"/>
    </reaction>
</comment>
<feature type="site" description="Important for substrate specificity" evidence="6">
    <location>
        <position position="152"/>
    </location>
</feature>
<comment type="similarity">
    <text evidence="6">Belongs to the Maf family. YhdE subfamily.</text>
</comment>
<dbReference type="Proteomes" id="UP000681414">
    <property type="component" value="Unassembled WGS sequence"/>
</dbReference>
<comment type="function">
    <text evidence="6">Nucleoside triphosphate pyrophosphatase that hydrolyzes dTTP and UTP. May have a dual role in cell division arrest and in preventing the incorporation of modified nucleotides into cellular nucleic acids.</text>
</comment>
<comment type="caution">
    <text evidence="7">The sequence shown here is derived from an EMBL/GenBank/DDBJ whole genome shotgun (WGS) entry which is preliminary data.</text>
</comment>
<protein>
    <recommendedName>
        <fullName evidence="6">dTTP/UTP pyrophosphatase</fullName>
        <shortName evidence="6">dTTPase/UTPase</shortName>
        <ecNumber evidence="6">3.6.1.9</ecNumber>
    </recommendedName>
    <alternativeName>
        <fullName evidence="6">Nucleoside triphosphate pyrophosphatase</fullName>
    </alternativeName>
    <alternativeName>
        <fullName evidence="6">Nucleotide pyrophosphatase</fullName>
        <shortName evidence="6">Nucleotide PPase</shortName>
    </alternativeName>
</protein>
<feature type="site" description="Important for substrate specificity" evidence="6">
    <location>
        <position position="70"/>
    </location>
</feature>
<dbReference type="EMBL" id="JAGYPG010000001">
    <property type="protein sequence ID" value="MBS4194828.1"/>
    <property type="molecule type" value="Genomic_DNA"/>
</dbReference>
<dbReference type="GO" id="GO:0009117">
    <property type="term" value="P:nucleotide metabolic process"/>
    <property type="evidence" value="ECO:0007669"/>
    <property type="project" value="UniProtKB-KW"/>
</dbReference>
<keyword evidence="3 6" id="KW-0963">Cytoplasm</keyword>